<evidence type="ECO:0000313" key="2">
    <source>
        <dbReference type="Proteomes" id="UP000814128"/>
    </source>
</evidence>
<sequence length="358" mass="40095">MPIACLASGLQFYYEDSGALDGAYTTLVFIHGTAFTAGIFRRMLPYAPSNRVRLVFLNRRDYPDSSPFSPDELAGLNNADLCTRRTALRRVGLDYGAFLVWFVRMYNTPPLVVHDDGLREGGIVLVAWSLAHSSAAALVACPNELPEDQRAILDEHLRAYCTLDTPSTSFGLPQLSQYHPLTEESIPTSERVPRFERWVSAYYTHSIDALTSHDTSLLDLSPLPYPAPPSKEGQPPTLEAMDAADKQSISWPGPIGSSELFLFTMPPQVLYEHTRLALFDAEAAKVLPRCRFILVWSTQGGWTTISAAWDIERIYNECWHPTRSEVGRPLDVVELPWANHFPHWDEPEKTVQTLASVC</sequence>
<protein>
    <submittedName>
        <fullName evidence="1">Uncharacterized protein</fullName>
    </submittedName>
</protein>
<reference evidence="1" key="2">
    <citation type="journal article" date="2022" name="New Phytol.">
        <title>Evolutionary transition to the ectomycorrhizal habit in the genomes of a hyperdiverse lineage of mushroom-forming fungi.</title>
        <authorList>
            <person name="Looney B."/>
            <person name="Miyauchi S."/>
            <person name="Morin E."/>
            <person name="Drula E."/>
            <person name="Courty P.E."/>
            <person name="Kohler A."/>
            <person name="Kuo A."/>
            <person name="LaButti K."/>
            <person name="Pangilinan J."/>
            <person name="Lipzen A."/>
            <person name="Riley R."/>
            <person name="Andreopoulos W."/>
            <person name="He G."/>
            <person name="Johnson J."/>
            <person name="Nolan M."/>
            <person name="Tritt A."/>
            <person name="Barry K.W."/>
            <person name="Grigoriev I.V."/>
            <person name="Nagy L.G."/>
            <person name="Hibbett D."/>
            <person name="Henrissat B."/>
            <person name="Matheny P.B."/>
            <person name="Labbe J."/>
            <person name="Martin F.M."/>
        </authorList>
    </citation>
    <scope>NUCLEOTIDE SEQUENCE</scope>
    <source>
        <strain evidence="1">EC-137</strain>
    </source>
</reference>
<organism evidence="1 2">
    <name type="scientific">Vararia minispora EC-137</name>
    <dbReference type="NCBI Taxonomy" id="1314806"/>
    <lineage>
        <taxon>Eukaryota</taxon>
        <taxon>Fungi</taxon>
        <taxon>Dikarya</taxon>
        <taxon>Basidiomycota</taxon>
        <taxon>Agaricomycotina</taxon>
        <taxon>Agaricomycetes</taxon>
        <taxon>Russulales</taxon>
        <taxon>Lachnocladiaceae</taxon>
        <taxon>Vararia</taxon>
    </lineage>
</organism>
<comment type="caution">
    <text evidence="1">The sequence shown here is derived from an EMBL/GenBank/DDBJ whole genome shotgun (WGS) entry which is preliminary data.</text>
</comment>
<accession>A0ACB8QIN3</accession>
<name>A0ACB8QIN3_9AGAM</name>
<dbReference type="Proteomes" id="UP000814128">
    <property type="component" value="Unassembled WGS sequence"/>
</dbReference>
<evidence type="ECO:0000313" key="1">
    <source>
        <dbReference type="EMBL" id="KAI0031676.1"/>
    </source>
</evidence>
<keyword evidence="2" id="KW-1185">Reference proteome</keyword>
<reference evidence="1" key="1">
    <citation type="submission" date="2021-02" db="EMBL/GenBank/DDBJ databases">
        <authorList>
            <consortium name="DOE Joint Genome Institute"/>
            <person name="Ahrendt S."/>
            <person name="Looney B.P."/>
            <person name="Miyauchi S."/>
            <person name="Morin E."/>
            <person name="Drula E."/>
            <person name="Courty P.E."/>
            <person name="Chicoki N."/>
            <person name="Fauchery L."/>
            <person name="Kohler A."/>
            <person name="Kuo A."/>
            <person name="Labutti K."/>
            <person name="Pangilinan J."/>
            <person name="Lipzen A."/>
            <person name="Riley R."/>
            <person name="Andreopoulos W."/>
            <person name="He G."/>
            <person name="Johnson J."/>
            <person name="Barry K.W."/>
            <person name="Grigoriev I.V."/>
            <person name="Nagy L."/>
            <person name="Hibbett D."/>
            <person name="Henrissat B."/>
            <person name="Matheny P.B."/>
            <person name="Labbe J."/>
            <person name="Martin F."/>
        </authorList>
    </citation>
    <scope>NUCLEOTIDE SEQUENCE</scope>
    <source>
        <strain evidence="1">EC-137</strain>
    </source>
</reference>
<dbReference type="EMBL" id="MU273571">
    <property type="protein sequence ID" value="KAI0031676.1"/>
    <property type="molecule type" value="Genomic_DNA"/>
</dbReference>
<gene>
    <name evidence="1" type="ORF">K488DRAFT_51557</name>
</gene>
<proteinExistence type="predicted"/>